<dbReference type="NCBIfam" id="TIGR04056">
    <property type="entry name" value="OMP_RagA_SusC"/>
    <property type="match status" value="1"/>
</dbReference>
<dbReference type="InterPro" id="IPR037066">
    <property type="entry name" value="Plug_dom_sf"/>
</dbReference>
<accession>A0A4Z0VAW5</accession>
<evidence type="ECO:0000259" key="10">
    <source>
        <dbReference type="Pfam" id="PF07715"/>
    </source>
</evidence>
<keyword evidence="6 8" id="KW-0472">Membrane</keyword>
<evidence type="ECO:0000256" key="3">
    <source>
        <dbReference type="ARBA" id="ARBA00022452"/>
    </source>
</evidence>
<evidence type="ECO:0000256" key="1">
    <source>
        <dbReference type="ARBA" id="ARBA00004571"/>
    </source>
</evidence>
<feature type="signal peptide" evidence="9">
    <location>
        <begin position="1"/>
        <end position="20"/>
    </location>
</feature>
<keyword evidence="12" id="KW-1185">Reference proteome</keyword>
<dbReference type="EMBL" id="SJSA01000001">
    <property type="protein sequence ID" value="TGG40430.1"/>
    <property type="molecule type" value="Genomic_DNA"/>
</dbReference>
<dbReference type="Proteomes" id="UP000297635">
    <property type="component" value="Unassembled WGS sequence"/>
</dbReference>
<evidence type="ECO:0000313" key="12">
    <source>
        <dbReference type="Proteomes" id="UP000297635"/>
    </source>
</evidence>
<comment type="caution">
    <text evidence="11">The sequence shown here is derived from an EMBL/GenBank/DDBJ whole genome shotgun (WGS) entry which is preliminary data.</text>
</comment>
<organism evidence="11 12">
    <name type="scientific">Duncaniella freteri</name>
    <dbReference type="NCBI Taxonomy" id="2530391"/>
    <lineage>
        <taxon>Bacteria</taxon>
        <taxon>Pseudomonadati</taxon>
        <taxon>Bacteroidota</taxon>
        <taxon>Bacteroidia</taxon>
        <taxon>Bacteroidales</taxon>
        <taxon>Muribaculaceae</taxon>
        <taxon>Duncaniella</taxon>
    </lineage>
</organism>
<dbReference type="PANTHER" id="PTHR30069:SF29">
    <property type="entry name" value="HEMOGLOBIN AND HEMOGLOBIN-HAPTOGLOBIN-BINDING PROTEIN 1-RELATED"/>
    <property type="match status" value="1"/>
</dbReference>
<evidence type="ECO:0000256" key="8">
    <source>
        <dbReference type="PROSITE-ProRule" id="PRU01360"/>
    </source>
</evidence>
<proteinExistence type="inferred from homology"/>
<dbReference type="SUPFAM" id="SSF56935">
    <property type="entry name" value="Porins"/>
    <property type="match status" value="1"/>
</dbReference>
<dbReference type="Gene3D" id="2.40.170.20">
    <property type="entry name" value="TonB-dependent receptor, beta-barrel domain"/>
    <property type="match status" value="1"/>
</dbReference>
<feature type="domain" description="TonB-dependent receptor plug" evidence="10">
    <location>
        <begin position="120"/>
        <end position="242"/>
    </location>
</feature>
<dbReference type="GO" id="GO:0044718">
    <property type="term" value="P:siderophore transmembrane transport"/>
    <property type="evidence" value="ECO:0007669"/>
    <property type="project" value="TreeGrafter"/>
</dbReference>
<sequence>MRKLLSLLLTFLTVSVSAIAQEITIQGKVVFSGDNEPLIGATIIPVGGGTGVSTDIDGNFSLKVPDTVKKINVSYVGMTTQQVDVTPGQPMTIALSTSEAMLDEVVVTAFGVKRDRKGLGYAVQDLKAEDLNTAGTTSLSSAMQGKLSGVEIRPSSGAPGASSNITIRGVRSFSGNNAPLYVIDGMPVESTPDVVQSANGMVSHASYADRAIDINPDDIESINVLKGQAAAALYGIRATNGVIVITTKRGSGLTSSRPVITVSTDLSSERISRKFKHQDIYAQGMGGKYDPTASMTWGPKISELPNDANYGGNTDNSYTRQYGMHPGMYYNPKRAQAGLDGWTTPQIYDNVGDFFSNGFTENANFSITQRTDRTSYAFGLNNSHQEGVVKNTGLDRWGARGALDWYINSQWKVGFTSNYVHTNIRTAPQANSGIVNVVYSAPAEYDLKGIPSSVPGDPSKQISFRSTTFNNPYWWAENNAYTQSTQRFYGNAYVEYRPQINWGDAFDLMIKEQMGLDAYTSRYSTIQEMGTAQANTGYIENQTYTRQTFNNLITANFTAELGDNRDWNFGLLVGNEVNNDKLVSSDYIGSGLAFYGQPTISNCTTMTYGYEAPSQDRTVGIFFNASAAWRDMLFLNVTGRNDWVSSMPRGNRSFFYPSVSLSWVFTELEALKGNDILTFGKIRSSYAEVGQAGAYLKNFAYTPTYGGGFYGIDPVNYPINGVSSFVTYWREYDPNLKPQTTKNWELGLDLRMWNDRVKFEYTYSYQDVRDQIFQVPMDGATGYQSIMTNGGRITTNTHEINASVTAYTSRDFAIDLGVNWTKYESIVKELAPGVDNIMLGGFVEPQVRAYTGYSYPVIFGNSFMRDEATGLLLLDADGLPMTDGNSKVIGTCTPDFNMGISTNIRYKRFNLSSTWSWQKGGEMYHGTYGTMQSFGATQESADREQKIHVSGIDYDTRKPVEYDVDRYRWNDVYYNISEGMIVDTDFVKLRDLTLTYQLPRIAGFDISVSGFARNVLVWAKMDDFDPESSVGNNNSGGYFERYSLPNTASFGGGLKLTF</sequence>
<dbReference type="PROSITE" id="PS52016">
    <property type="entry name" value="TONB_DEPENDENT_REC_3"/>
    <property type="match status" value="1"/>
</dbReference>
<evidence type="ECO:0000256" key="6">
    <source>
        <dbReference type="ARBA" id="ARBA00023136"/>
    </source>
</evidence>
<keyword evidence="5 9" id="KW-0732">Signal</keyword>
<gene>
    <name evidence="11" type="ORF">EZ315_06960</name>
</gene>
<dbReference type="InterPro" id="IPR036942">
    <property type="entry name" value="Beta-barrel_TonB_sf"/>
</dbReference>
<dbReference type="Gene3D" id="2.170.130.10">
    <property type="entry name" value="TonB-dependent receptor, plug domain"/>
    <property type="match status" value="1"/>
</dbReference>
<reference evidence="11 12" key="1">
    <citation type="submission" date="2019-02" db="EMBL/GenBank/DDBJ databases">
        <title>Isolation and identification of novel species under the genus Muribaculum.</title>
        <authorList>
            <person name="Miyake S."/>
            <person name="Ding Y."/>
            <person name="Low A."/>
            <person name="Soh M."/>
            <person name="Seedorf H."/>
        </authorList>
    </citation>
    <scope>NUCLEOTIDE SEQUENCE [LARGE SCALE GENOMIC DNA]</scope>
    <source>
        <strain evidence="11 12">TLL-A3</strain>
    </source>
</reference>
<dbReference type="PANTHER" id="PTHR30069">
    <property type="entry name" value="TONB-DEPENDENT OUTER MEMBRANE RECEPTOR"/>
    <property type="match status" value="1"/>
</dbReference>
<dbReference type="Pfam" id="PF13715">
    <property type="entry name" value="CarbopepD_reg_2"/>
    <property type="match status" value="1"/>
</dbReference>
<name>A0A4Z0VAW5_9BACT</name>
<dbReference type="AlphaFoldDB" id="A0A4Z0VAW5"/>
<dbReference type="GO" id="GO:0015344">
    <property type="term" value="F:siderophore uptake transmembrane transporter activity"/>
    <property type="evidence" value="ECO:0007669"/>
    <property type="project" value="TreeGrafter"/>
</dbReference>
<evidence type="ECO:0000256" key="9">
    <source>
        <dbReference type="SAM" id="SignalP"/>
    </source>
</evidence>
<comment type="subcellular location">
    <subcellularLocation>
        <location evidence="1 8">Cell outer membrane</location>
        <topology evidence="1 8">Multi-pass membrane protein</topology>
    </subcellularLocation>
</comment>
<protein>
    <submittedName>
        <fullName evidence="11">SusC/RagA family TonB-linked outer membrane protein</fullName>
    </submittedName>
</protein>
<dbReference type="SUPFAM" id="SSF49464">
    <property type="entry name" value="Carboxypeptidase regulatory domain-like"/>
    <property type="match status" value="1"/>
</dbReference>
<dbReference type="Gene3D" id="2.60.40.1120">
    <property type="entry name" value="Carboxypeptidase-like, regulatory domain"/>
    <property type="match status" value="1"/>
</dbReference>
<dbReference type="InterPro" id="IPR012910">
    <property type="entry name" value="Plug_dom"/>
</dbReference>
<dbReference type="Pfam" id="PF07715">
    <property type="entry name" value="Plug"/>
    <property type="match status" value="1"/>
</dbReference>
<dbReference type="InterPro" id="IPR039426">
    <property type="entry name" value="TonB-dep_rcpt-like"/>
</dbReference>
<dbReference type="GO" id="GO:0009279">
    <property type="term" value="C:cell outer membrane"/>
    <property type="evidence" value="ECO:0007669"/>
    <property type="project" value="UniProtKB-SubCell"/>
</dbReference>
<keyword evidence="7 8" id="KW-0998">Cell outer membrane</keyword>
<dbReference type="NCBIfam" id="TIGR04057">
    <property type="entry name" value="SusC_RagA_signa"/>
    <property type="match status" value="1"/>
</dbReference>
<dbReference type="InterPro" id="IPR023997">
    <property type="entry name" value="TonB-dep_OMP_SusC/RagA_CS"/>
</dbReference>
<keyword evidence="3 8" id="KW-1134">Transmembrane beta strand</keyword>
<dbReference type="InterPro" id="IPR023996">
    <property type="entry name" value="TonB-dep_OMP_SusC/RagA"/>
</dbReference>
<feature type="chain" id="PRO_5021450735" evidence="9">
    <location>
        <begin position="21"/>
        <end position="1058"/>
    </location>
</feature>
<keyword evidence="2 8" id="KW-0813">Transport</keyword>
<evidence type="ECO:0000313" key="11">
    <source>
        <dbReference type="EMBL" id="TGG40430.1"/>
    </source>
</evidence>
<evidence type="ECO:0000256" key="4">
    <source>
        <dbReference type="ARBA" id="ARBA00022692"/>
    </source>
</evidence>
<comment type="similarity">
    <text evidence="8">Belongs to the TonB-dependent receptor family.</text>
</comment>
<evidence type="ECO:0000256" key="2">
    <source>
        <dbReference type="ARBA" id="ARBA00022448"/>
    </source>
</evidence>
<keyword evidence="4 8" id="KW-0812">Transmembrane</keyword>
<dbReference type="GeneID" id="82149528"/>
<evidence type="ECO:0000256" key="5">
    <source>
        <dbReference type="ARBA" id="ARBA00022729"/>
    </source>
</evidence>
<dbReference type="RefSeq" id="WP_135471443.1">
    <property type="nucleotide sequence ID" value="NZ_CASJDB010000072.1"/>
</dbReference>
<dbReference type="InterPro" id="IPR008969">
    <property type="entry name" value="CarboxyPept-like_regulatory"/>
</dbReference>
<evidence type="ECO:0000256" key="7">
    <source>
        <dbReference type="ARBA" id="ARBA00023237"/>
    </source>
</evidence>